<dbReference type="GO" id="GO:0004735">
    <property type="term" value="F:pyrroline-5-carboxylate reductase activity"/>
    <property type="evidence" value="ECO:0007669"/>
    <property type="project" value="UniProtKB-UniRule"/>
</dbReference>
<reference evidence="9 10" key="1">
    <citation type="submission" date="2015-06" db="EMBL/GenBank/DDBJ databases">
        <title>Improved classification and identification of acetic acid bacteria using matrix-assisted laser desorption/ionization time-of-flight mass spectrometry; Gluconobacter nephelii and Gluconobacter uchimurae are later heterotypic synonyms of Gluconobacter japonicus and Gluconobacter oxydans, respectively.</title>
        <authorList>
            <person name="Li L."/>
            <person name="Cleenwerck I."/>
            <person name="De Vuyst L."/>
            <person name="Vandamme P."/>
        </authorList>
    </citation>
    <scope>NUCLEOTIDE SEQUENCE [LARGE SCALE GENOMIC DNA]</scope>
    <source>
        <strain evidence="9 10">LMG 1625</strain>
    </source>
</reference>
<comment type="pathway">
    <text evidence="4">Amino-acid biosynthesis; L-proline biosynthesis; L-proline from L-glutamate 5-semialdehyde: step 1/1.</text>
</comment>
<evidence type="ECO:0000256" key="2">
    <source>
        <dbReference type="ARBA" id="ARBA00022857"/>
    </source>
</evidence>
<dbReference type="PIRSF" id="PIRSF000193">
    <property type="entry name" value="Pyrrol-5-carb_rd"/>
    <property type="match status" value="1"/>
</dbReference>
<comment type="catalytic activity">
    <reaction evidence="4">
        <text>L-proline + NADP(+) = (S)-1-pyrroline-5-carboxylate + NADPH + 2 H(+)</text>
        <dbReference type="Rhea" id="RHEA:14109"/>
        <dbReference type="ChEBI" id="CHEBI:15378"/>
        <dbReference type="ChEBI" id="CHEBI:17388"/>
        <dbReference type="ChEBI" id="CHEBI:57783"/>
        <dbReference type="ChEBI" id="CHEBI:58349"/>
        <dbReference type="ChEBI" id="CHEBI:60039"/>
        <dbReference type="EC" id="1.5.1.2"/>
    </reaction>
</comment>
<dbReference type="GO" id="GO:0055129">
    <property type="term" value="P:L-proline biosynthetic process"/>
    <property type="evidence" value="ECO:0007669"/>
    <property type="project" value="UniProtKB-UniRule"/>
</dbReference>
<evidence type="ECO:0000259" key="7">
    <source>
        <dbReference type="Pfam" id="PF03807"/>
    </source>
</evidence>
<feature type="binding site" evidence="6">
    <location>
        <begin position="70"/>
        <end position="73"/>
    </location>
    <ligand>
        <name>NADP(+)</name>
        <dbReference type="ChEBI" id="CHEBI:58349"/>
    </ligand>
</feature>
<organism evidence="9 10">
    <name type="scientific">Acetobacter cerevisiae</name>
    <dbReference type="NCBI Taxonomy" id="178900"/>
    <lineage>
        <taxon>Bacteria</taxon>
        <taxon>Pseudomonadati</taxon>
        <taxon>Pseudomonadota</taxon>
        <taxon>Alphaproteobacteria</taxon>
        <taxon>Acetobacterales</taxon>
        <taxon>Acetobacteraceae</taxon>
        <taxon>Acetobacter</taxon>
    </lineage>
</organism>
<dbReference type="InterPro" id="IPR029036">
    <property type="entry name" value="P5CR_dimer"/>
</dbReference>
<accession>A0A149QH43</accession>
<dbReference type="SUPFAM" id="SSF48179">
    <property type="entry name" value="6-phosphogluconate dehydrogenase C-terminal domain-like"/>
    <property type="match status" value="1"/>
</dbReference>
<dbReference type="Pfam" id="PF03807">
    <property type="entry name" value="F420_oxidored"/>
    <property type="match status" value="1"/>
</dbReference>
<evidence type="ECO:0000313" key="10">
    <source>
        <dbReference type="Proteomes" id="UP000075473"/>
    </source>
</evidence>
<dbReference type="InterPro" id="IPR036291">
    <property type="entry name" value="NAD(P)-bd_dom_sf"/>
</dbReference>
<comment type="subcellular location">
    <subcellularLocation>
        <location evidence="4">Cytoplasm</location>
    </subcellularLocation>
</comment>
<evidence type="ECO:0000256" key="5">
    <source>
        <dbReference type="NCBIfam" id="TIGR00112"/>
    </source>
</evidence>
<dbReference type="UniPathway" id="UPA00098">
    <property type="reaction ID" value="UER00361"/>
</dbReference>
<feature type="domain" description="Pyrroline-5-carboxylate reductase dimerisation" evidence="8">
    <location>
        <begin position="167"/>
        <end position="272"/>
    </location>
</feature>
<dbReference type="PATRIC" id="fig|178900.5.peg.1505"/>
<evidence type="ECO:0000313" key="9">
    <source>
        <dbReference type="EMBL" id="KXU96557.1"/>
    </source>
</evidence>
<comment type="function">
    <text evidence="4">Catalyzes the reduction of 1-pyrroline-5-carboxylate (PCA) to L-proline.</text>
</comment>
<dbReference type="EC" id="1.5.1.2" evidence="4 5"/>
<dbReference type="Gene3D" id="3.40.50.720">
    <property type="entry name" value="NAD(P)-binding Rossmann-like Domain"/>
    <property type="match status" value="1"/>
</dbReference>
<dbReference type="EMBL" id="LHZA01000127">
    <property type="protein sequence ID" value="KXU96557.1"/>
    <property type="molecule type" value="Genomic_DNA"/>
</dbReference>
<dbReference type="InterPro" id="IPR008927">
    <property type="entry name" value="6-PGluconate_DH-like_C_sf"/>
</dbReference>
<sequence>MTAHTSPLPSVLLVGCGQMGGSMLEGWLAHGLKPSIVLDRHDRTLPAPHKLAATLEDVPADFQPDVIILAIKPQKADPALEAMAQRFPNATLLSVMAGRTVESLTERYKQGNPQAQPVIIRAMPNTPCAIGAGMSGLYAPPHATATQKAQCDALLQAVGDTVWVEREELIDSVTAISGSGPAYIFLLAELLEKAGVEQGLPAETARILARKTIYGAGALLNQSPADAEELRRRVTSPGGTTAEALKVFMAPDAWPAIVPRAVAAAARRAKELST</sequence>
<comment type="catalytic activity">
    <reaction evidence="4">
        <text>L-proline + NAD(+) = (S)-1-pyrroline-5-carboxylate + NADH + 2 H(+)</text>
        <dbReference type="Rhea" id="RHEA:14105"/>
        <dbReference type="ChEBI" id="CHEBI:15378"/>
        <dbReference type="ChEBI" id="CHEBI:17388"/>
        <dbReference type="ChEBI" id="CHEBI:57540"/>
        <dbReference type="ChEBI" id="CHEBI:57945"/>
        <dbReference type="ChEBI" id="CHEBI:60039"/>
        <dbReference type="EC" id="1.5.1.2"/>
    </reaction>
</comment>
<keyword evidence="2 4" id="KW-0521">NADP</keyword>
<dbReference type="InterPro" id="IPR028939">
    <property type="entry name" value="P5C_Rdtase_cat_N"/>
</dbReference>
<dbReference type="HAMAP" id="MF_01925">
    <property type="entry name" value="P5C_reductase"/>
    <property type="match status" value="1"/>
</dbReference>
<dbReference type="Pfam" id="PF14748">
    <property type="entry name" value="P5CR_dimer"/>
    <property type="match status" value="1"/>
</dbReference>
<dbReference type="GO" id="GO:0005737">
    <property type="term" value="C:cytoplasm"/>
    <property type="evidence" value="ECO:0007669"/>
    <property type="project" value="UniProtKB-SubCell"/>
</dbReference>
<comment type="caution">
    <text evidence="9">The sequence shown here is derived from an EMBL/GenBank/DDBJ whole genome shotgun (WGS) entry which is preliminary data.</text>
</comment>
<protein>
    <recommendedName>
        <fullName evidence="4 5">Pyrroline-5-carboxylate reductase</fullName>
        <shortName evidence="4">P5C reductase</shortName>
        <shortName evidence="4">P5CR</shortName>
        <ecNumber evidence="4 5">1.5.1.2</ecNumber>
    </recommendedName>
    <alternativeName>
        <fullName evidence="4">PCA reductase</fullName>
    </alternativeName>
</protein>
<dbReference type="PANTHER" id="PTHR11645:SF0">
    <property type="entry name" value="PYRROLINE-5-CARBOXYLATE REDUCTASE 3"/>
    <property type="match status" value="1"/>
</dbReference>
<dbReference type="PANTHER" id="PTHR11645">
    <property type="entry name" value="PYRROLINE-5-CARBOXYLATE REDUCTASE"/>
    <property type="match status" value="1"/>
</dbReference>
<dbReference type="SUPFAM" id="SSF51735">
    <property type="entry name" value="NAD(P)-binding Rossmann-fold domains"/>
    <property type="match status" value="1"/>
</dbReference>
<gene>
    <name evidence="4" type="primary">proC</name>
    <name evidence="9" type="ORF">AD928_04675</name>
</gene>
<dbReference type="Gene3D" id="1.10.3730.10">
    <property type="entry name" value="ProC C-terminal domain-like"/>
    <property type="match status" value="1"/>
</dbReference>
<dbReference type="AlphaFoldDB" id="A0A149QH43"/>
<dbReference type="NCBIfam" id="TIGR00112">
    <property type="entry name" value="proC"/>
    <property type="match status" value="1"/>
</dbReference>
<evidence type="ECO:0000256" key="4">
    <source>
        <dbReference type="HAMAP-Rule" id="MF_01925"/>
    </source>
</evidence>
<keyword evidence="4" id="KW-0963">Cytoplasm</keyword>
<name>A0A149QH43_9PROT</name>
<keyword evidence="4" id="KW-0641">Proline biosynthesis</keyword>
<keyword evidence="4" id="KW-0028">Amino-acid biosynthesis</keyword>
<evidence type="ECO:0000259" key="8">
    <source>
        <dbReference type="Pfam" id="PF14748"/>
    </source>
</evidence>
<proteinExistence type="inferred from homology"/>
<evidence type="ECO:0000256" key="3">
    <source>
        <dbReference type="ARBA" id="ARBA00023002"/>
    </source>
</evidence>
<evidence type="ECO:0000256" key="1">
    <source>
        <dbReference type="ARBA" id="ARBA00005525"/>
    </source>
</evidence>
<dbReference type="InterPro" id="IPR000304">
    <property type="entry name" value="Pyrroline-COOH_reductase"/>
</dbReference>
<feature type="domain" description="Pyrroline-5-carboxylate reductase catalytic N-terminal" evidence="7">
    <location>
        <begin position="13"/>
        <end position="98"/>
    </location>
</feature>
<keyword evidence="3 4" id="KW-0560">Oxidoreductase</keyword>
<dbReference type="FunFam" id="1.10.3730.10:FF:000001">
    <property type="entry name" value="Pyrroline-5-carboxylate reductase"/>
    <property type="match status" value="1"/>
</dbReference>
<dbReference type="RefSeq" id="WP_062248652.1">
    <property type="nucleotide sequence ID" value="NZ_LHZA01000127.1"/>
</dbReference>
<comment type="similarity">
    <text evidence="1 4">Belongs to the pyrroline-5-carboxylate reductase family.</text>
</comment>
<dbReference type="Proteomes" id="UP000075473">
    <property type="component" value="Unassembled WGS sequence"/>
</dbReference>
<evidence type="ECO:0000256" key="6">
    <source>
        <dbReference type="PIRSR" id="PIRSR000193-1"/>
    </source>
</evidence>